<evidence type="ECO:0000313" key="2">
    <source>
        <dbReference type="Proteomes" id="UP000194127"/>
    </source>
</evidence>
<protein>
    <submittedName>
        <fullName evidence="1">Uncharacterized protein</fullName>
    </submittedName>
</protein>
<dbReference type="SMART" id="SM01296">
    <property type="entry name" value="N2227"/>
    <property type="match status" value="1"/>
</dbReference>
<dbReference type="RefSeq" id="XP_024338590.1">
    <property type="nucleotide sequence ID" value="XM_024479193.1"/>
</dbReference>
<accession>A0A1X6MZZ7</accession>
<dbReference type="InterPro" id="IPR012901">
    <property type="entry name" value="CARME"/>
</dbReference>
<dbReference type="OrthoDB" id="978at2759"/>
<dbReference type="STRING" id="670580.A0A1X6MZZ7"/>
<sequence>MHMYDNLVRLLVSDAFLACLLPIVLSFVSLKLVGTPSFAELRNILSAVFRGNRSTPKHFSLERATLSYEQYVRLSQAELAVMRSSYERLGRAHKRIAQKLGYPEKLDRLQQSILLNARVTAGIAGLARKQFSSTGGEDVSDNHGDLGRVRESLKHFVRDWSVEGQHERTRIFGPVLNVLKQVTSEQRASTKVLVPGSGLGRLAWEISQLGFDTTANELSFFMNTAFRFLLSEETTQHANQHVLQPYASWFSHQRTNDVLFRTVAFPDVTPRLSGKLHLAECDFLSLRPPLPAPLHHEGADDGYDYIVTLFFIDTSLNAIQTIEHIYALLRPGGTWINLGPLLWTGGGQAAVELSLQEMLQLAETVGFIIHDGLGEDNPCRPRTIECEYTADREAMMRWLYQAEFWVATKAQI</sequence>
<dbReference type="PANTHER" id="PTHR12303">
    <property type="entry name" value="CARNOSINE N-METHYLTRANSFERASE"/>
    <property type="match status" value="1"/>
</dbReference>
<dbReference type="Pfam" id="PF07942">
    <property type="entry name" value="CARME"/>
    <property type="match status" value="1"/>
</dbReference>
<dbReference type="Proteomes" id="UP000194127">
    <property type="component" value="Unassembled WGS sequence"/>
</dbReference>
<organism evidence="1 2">
    <name type="scientific">Postia placenta MAD-698-R-SB12</name>
    <dbReference type="NCBI Taxonomy" id="670580"/>
    <lineage>
        <taxon>Eukaryota</taxon>
        <taxon>Fungi</taxon>
        <taxon>Dikarya</taxon>
        <taxon>Basidiomycota</taxon>
        <taxon>Agaricomycotina</taxon>
        <taxon>Agaricomycetes</taxon>
        <taxon>Polyporales</taxon>
        <taxon>Adustoporiaceae</taxon>
        <taxon>Rhodonia</taxon>
    </lineage>
</organism>
<reference evidence="1 2" key="1">
    <citation type="submission" date="2017-04" db="EMBL/GenBank/DDBJ databases">
        <title>Genome Sequence of the Model Brown-Rot Fungus Postia placenta SB12.</title>
        <authorList>
            <consortium name="DOE Joint Genome Institute"/>
            <person name="Gaskell J."/>
            <person name="Kersten P."/>
            <person name="Larrondo L.F."/>
            <person name="Canessa P."/>
            <person name="Martinez D."/>
            <person name="Hibbett D."/>
            <person name="Schmoll M."/>
            <person name="Kubicek C.P."/>
            <person name="Martinez A.T."/>
            <person name="Yadav J."/>
            <person name="Master E."/>
            <person name="Magnuson J.K."/>
            <person name="James T."/>
            <person name="Yaver D."/>
            <person name="Berka R."/>
            <person name="Labutti K."/>
            <person name="Lipzen A."/>
            <person name="Aerts A."/>
            <person name="Barry K."/>
            <person name="Henrissat B."/>
            <person name="Blanchette R."/>
            <person name="Grigoriev I."/>
            <person name="Cullen D."/>
        </authorList>
    </citation>
    <scope>NUCLEOTIDE SEQUENCE [LARGE SCALE GENOMIC DNA]</scope>
    <source>
        <strain evidence="1 2">MAD-698-R-SB12</strain>
    </source>
</reference>
<dbReference type="InterPro" id="IPR029063">
    <property type="entry name" value="SAM-dependent_MTases_sf"/>
</dbReference>
<evidence type="ECO:0000313" key="1">
    <source>
        <dbReference type="EMBL" id="OSX61796.1"/>
    </source>
</evidence>
<dbReference type="AlphaFoldDB" id="A0A1X6MZZ7"/>
<proteinExistence type="predicted"/>
<name>A0A1X6MZZ7_9APHY</name>
<dbReference type="GO" id="GO:0008757">
    <property type="term" value="F:S-adenosylmethionine-dependent methyltransferase activity"/>
    <property type="evidence" value="ECO:0007669"/>
    <property type="project" value="InterPro"/>
</dbReference>
<dbReference type="SUPFAM" id="SSF53335">
    <property type="entry name" value="S-adenosyl-L-methionine-dependent methyltransferases"/>
    <property type="match status" value="1"/>
</dbReference>
<dbReference type="EMBL" id="KZ110598">
    <property type="protein sequence ID" value="OSX61796.1"/>
    <property type="molecule type" value="Genomic_DNA"/>
</dbReference>
<gene>
    <name evidence="1" type="ORF">POSPLADRAFT_1047056</name>
</gene>
<dbReference type="Gene3D" id="3.40.50.150">
    <property type="entry name" value="Vaccinia Virus protein VP39"/>
    <property type="match status" value="1"/>
</dbReference>
<keyword evidence="2" id="KW-1185">Reference proteome</keyword>
<dbReference type="GeneID" id="36324143"/>
<dbReference type="PANTHER" id="PTHR12303:SF13">
    <property type="match status" value="1"/>
</dbReference>